<dbReference type="GO" id="GO:0071555">
    <property type="term" value="P:cell wall organization"/>
    <property type="evidence" value="ECO:0007669"/>
    <property type="project" value="UniProtKB-KW"/>
</dbReference>
<keyword evidence="6" id="KW-0134">Cell wall</keyword>
<name>A0A1D1Y0H0_9ARAE</name>
<comment type="similarity">
    <text evidence="6">Belongs to the glycosyl hydrolase 16 family.</text>
</comment>
<dbReference type="GO" id="GO:0016762">
    <property type="term" value="F:xyloglucan:xyloglucosyl transferase activity"/>
    <property type="evidence" value="ECO:0007669"/>
    <property type="project" value="UniProtKB-EC"/>
</dbReference>
<dbReference type="Pfam" id="PF06955">
    <property type="entry name" value="XET_C"/>
    <property type="match status" value="1"/>
</dbReference>
<keyword evidence="6" id="KW-0964">Secreted</keyword>
<dbReference type="GO" id="GO:0048046">
    <property type="term" value="C:apoplast"/>
    <property type="evidence" value="ECO:0007669"/>
    <property type="project" value="UniProtKB-SubCell"/>
</dbReference>
<keyword evidence="3" id="KW-1015">Disulfide bond</keyword>
<evidence type="ECO:0000313" key="8">
    <source>
        <dbReference type="EMBL" id="JAT48111.1"/>
    </source>
</evidence>
<dbReference type="Gene3D" id="2.60.120.200">
    <property type="match status" value="1"/>
</dbReference>
<keyword evidence="6" id="KW-0961">Cell wall biogenesis/degradation</keyword>
<protein>
    <recommendedName>
        <fullName evidence="6">Xyloglucan endotransglucosylase/hydrolase</fullName>
        <ecNumber evidence="6">2.4.1.207</ecNumber>
    </recommendedName>
</protein>
<proteinExistence type="inferred from homology"/>
<evidence type="ECO:0000256" key="2">
    <source>
        <dbReference type="ARBA" id="ARBA00022801"/>
    </source>
</evidence>
<evidence type="ECO:0000259" key="7">
    <source>
        <dbReference type="PROSITE" id="PS51762"/>
    </source>
</evidence>
<gene>
    <name evidence="8" type="primary">XTH33</name>
    <name evidence="8" type="ORF">g.30775</name>
</gene>
<feature type="chain" id="PRO_5008811178" description="Xyloglucan endotransglucosylase/hydrolase" evidence="6">
    <location>
        <begin position="33"/>
        <end position="320"/>
    </location>
</feature>
<dbReference type="GO" id="GO:0010411">
    <property type="term" value="P:xyloglucan metabolic process"/>
    <property type="evidence" value="ECO:0007669"/>
    <property type="project" value="InterPro"/>
</dbReference>
<dbReference type="EMBL" id="GDJX01019825">
    <property type="protein sequence ID" value="JAT48111.1"/>
    <property type="molecule type" value="Transcribed_RNA"/>
</dbReference>
<dbReference type="SUPFAM" id="SSF49899">
    <property type="entry name" value="Concanavalin A-like lectins/glucanases"/>
    <property type="match status" value="1"/>
</dbReference>
<dbReference type="EC" id="2.4.1.207" evidence="6"/>
<keyword evidence="6" id="KW-0052">Apoplast</keyword>
<dbReference type="PANTHER" id="PTHR31062">
    <property type="entry name" value="XYLOGLUCAN ENDOTRANSGLUCOSYLASE/HYDROLASE PROTEIN 8-RELATED"/>
    <property type="match status" value="1"/>
</dbReference>
<keyword evidence="6" id="KW-0732">Signal</keyword>
<comment type="subcellular location">
    <subcellularLocation>
        <location evidence="6">Secreted</location>
        <location evidence="6">Cell wall</location>
    </subcellularLocation>
    <subcellularLocation>
        <location evidence="6">Secreted</location>
        <location evidence="6">Extracellular space</location>
        <location evidence="6">Apoplast</location>
    </subcellularLocation>
</comment>
<dbReference type="InterPro" id="IPR016455">
    <property type="entry name" value="XTH"/>
</dbReference>
<dbReference type="InterPro" id="IPR000757">
    <property type="entry name" value="Beta-glucanase-like"/>
</dbReference>
<evidence type="ECO:0000256" key="5">
    <source>
        <dbReference type="PIRSR" id="PIRSR005604-1"/>
    </source>
</evidence>
<dbReference type="Pfam" id="PF00722">
    <property type="entry name" value="Glyco_hydro_16"/>
    <property type="match status" value="1"/>
</dbReference>
<evidence type="ECO:0000256" key="4">
    <source>
        <dbReference type="ARBA" id="ARBA00023295"/>
    </source>
</evidence>
<dbReference type="GO" id="GO:0042546">
    <property type="term" value="P:cell wall biogenesis"/>
    <property type="evidence" value="ECO:0007669"/>
    <property type="project" value="InterPro"/>
</dbReference>
<dbReference type="InterPro" id="IPR013320">
    <property type="entry name" value="ConA-like_dom_sf"/>
</dbReference>
<sequence length="320" mass="35886">MLSEEEMGSPWCKLLLLLVLFSCLGITWQSHGLDPPTAVSRLTGLFPHLTFDEGYVDFFGGSNIQKLKNGTYVNISLNKISGSGFVSRDKYYYGFFSAAIKLPPSYSAGVVVAFYMSNADVFPHTHDEIDFELLGHEKRKEWVLQTNVYGNGSVGTGREEKFYLWFDPAEQFHEYSILWNYHHIVFLVDNIPVREVNHSDAMRAYPSKPMSAFATIWDGSQWATHGGKKPVNYAYGPFMASLSGLEMEGCVWNRSSSAPPCPKGGPSERLGLDPVEGPDFAKLLESQRTGMEWVRGRLMFYSYCSDHARYSVLPSECGSG</sequence>
<dbReference type="AlphaFoldDB" id="A0A1D1Y0H0"/>
<comment type="PTM">
    <text evidence="6">Contains at least one intrachain disulfide bond essential for its enzymatic activity.</text>
</comment>
<keyword evidence="1 6" id="KW-0808">Transferase</keyword>
<keyword evidence="2 6" id="KW-0378">Hydrolase</keyword>
<dbReference type="PROSITE" id="PS51762">
    <property type="entry name" value="GH16_2"/>
    <property type="match status" value="1"/>
</dbReference>
<feature type="domain" description="GH16" evidence="7">
    <location>
        <begin position="40"/>
        <end position="242"/>
    </location>
</feature>
<reference evidence="8" key="1">
    <citation type="submission" date="2015-07" db="EMBL/GenBank/DDBJ databases">
        <title>Transcriptome Assembly of Anthurium amnicola.</title>
        <authorList>
            <person name="Suzuki J."/>
        </authorList>
    </citation>
    <scope>NUCLEOTIDE SEQUENCE</scope>
</reference>
<dbReference type="InterPro" id="IPR010713">
    <property type="entry name" value="XET_C"/>
</dbReference>
<accession>A0A1D1Y0H0</accession>
<feature type="active site" description="Proton donor" evidence="5">
    <location>
        <position position="132"/>
    </location>
</feature>
<feature type="active site" description="Nucleophile" evidence="5">
    <location>
        <position position="128"/>
    </location>
</feature>
<evidence type="ECO:0000256" key="3">
    <source>
        <dbReference type="ARBA" id="ARBA00023157"/>
    </source>
</evidence>
<evidence type="ECO:0000256" key="6">
    <source>
        <dbReference type="RuleBase" id="RU361120"/>
    </source>
</evidence>
<dbReference type="InterPro" id="IPR044791">
    <property type="entry name" value="Beta-glucanase/XTH"/>
</dbReference>
<keyword evidence="4 6" id="KW-0326">Glycosidase</keyword>
<organism evidence="8">
    <name type="scientific">Anthurium amnicola</name>
    <dbReference type="NCBI Taxonomy" id="1678845"/>
    <lineage>
        <taxon>Eukaryota</taxon>
        <taxon>Viridiplantae</taxon>
        <taxon>Streptophyta</taxon>
        <taxon>Embryophyta</taxon>
        <taxon>Tracheophyta</taxon>
        <taxon>Spermatophyta</taxon>
        <taxon>Magnoliopsida</taxon>
        <taxon>Liliopsida</taxon>
        <taxon>Araceae</taxon>
        <taxon>Pothoideae</taxon>
        <taxon>Potheae</taxon>
        <taxon>Anthurium</taxon>
    </lineage>
</organism>
<feature type="signal peptide" evidence="6">
    <location>
        <begin position="1"/>
        <end position="32"/>
    </location>
</feature>
<dbReference type="PIRSF" id="PIRSF005604">
    <property type="entry name" value="XET"/>
    <property type="match status" value="1"/>
</dbReference>
<evidence type="ECO:0000256" key="1">
    <source>
        <dbReference type="ARBA" id="ARBA00022679"/>
    </source>
</evidence>
<dbReference type="GO" id="GO:0004553">
    <property type="term" value="F:hydrolase activity, hydrolyzing O-glycosyl compounds"/>
    <property type="evidence" value="ECO:0007669"/>
    <property type="project" value="InterPro"/>
</dbReference>
<comment type="function">
    <text evidence="6">Catalyzes xyloglucan endohydrolysis (XEH) and/or endotransglycosylation (XET). Cleaves and religates xyloglucan polymers, an essential constituent of the primary cell wall, and thereby participates in cell wall construction of growing tissues.</text>
</comment>